<accession>A0A8K0K6I9</accession>
<dbReference type="OrthoDB" id="8197297at2759"/>
<feature type="domain" description="Pre-C2HC" evidence="2">
    <location>
        <begin position="330"/>
        <end position="402"/>
    </location>
</feature>
<organism evidence="3 4">
    <name type="scientific">Ladona fulva</name>
    <name type="common">Scarce chaser dragonfly</name>
    <name type="synonym">Libellula fulva</name>
    <dbReference type="NCBI Taxonomy" id="123851"/>
    <lineage>
        <taxon>Eukaryota</taxon>
        <taxon>Metazoa</taxon>
        <taxon>Ecdysozoa</taxon>
        <taxon>Arthropoda</taxon>
        <taxon>Hexapoda</taxon>
        <taxon>Insecta</taxon>
        <taxon>Pterygota</taxon>
        <taxon>Palaeoptera</taxon>
        <taxon>Odonata</taxon>
        <taxon>Epiprocta</taxon>
        <taxon>Anisoptera</taxon>
        <taxon>Libelluloidea</taxon>
        <taxon>Libellulidae</taxon>
        <taxon>Ladona</taxon>
    </lineage>
</organism>
<name>A0A8K0K6I9_LADFU</name>
<gene>
    <name evidence="3" type="ORF">J437_LFUL008308</name>
</gene>
<reference evidence="3" key="1">
    <citation type="submission" date="2013-04" db="EMBL/GenBank/DDBJ databases">
        <authorList>
            <person name="Qu J."/>
            <person name="Murali S.C."/>
            <person name="Bandaranaike D."/>
            <person name="Bellair M."/>
            <person name="Blankenburg K."/>
            <person name="Chao H."/>
            <person name="Dinh H."/>
            <person name="Doddapaneni H."/>
            <person name="Downs B."/>
            <person name="Dugan-Rocha S."/>
            <person name="Elkadiri S."/>
            <person name="Gnanaolivu R.D."/>
            <person name="Hernandez B."/>
            <person name="Javaid M."/>
            <person name="Jayaseelan J.C."/>
            <person name="Lee S."/>
            <person name="Li M."/>
            <person name="Ming W."/>
            <person name="Munidasa M."/>
            <person name="Muniz J."/>
            <person name="Nguyen L."/>
            <person name="Ongeri F."/>
            <person name="Osuji N."/>
            <person name="Pu L.-L."/>
            <person name="Puazo M."/>
            <person name="Qu C."/>
            <person name="Quiroz J."/>
            <person name="Raj R."/>
            <person name="Weissenberger G."/>
            <person name="Xin Y."/>
            <person name="Zou X."/>
            <person name="Han Y."/>
            <person name="Richards S."/>
            <person name="Worley K."/>
            <person name="Muzny D."/>
            <person name="Gibbs R."/>
        </authorList>
    </citation>
    <scope>NUCLEOTIDE SEQUENCE</scope>
    <source>
        <strain evidence="3">Sampled in the wild</strain>
    </source>
</reference>
<protein>
    <recommendedName>
        <fullName evidence="2">Pre-C2HC domain-containing protein</fullName>
    </recommendedName>
</protein>
<feature type="region of interest" description="Disordered" evidence="1">
    <location>
        <begin position="81"/>
        <end position="180"/>
    </location>
</feature>
<dbReference type="PANTHER" id="PTHR33273:SF2">
    <property type="entry name" value="ENDONUCLEASE_EXONUCLEASE_PHOSPHATASE DOMAIN-CONTAINING PROTEIN"/>
    <property type="match status" value="1"/>
</dbReference>
<dbReference type="EMBL" id="KZ308379">
    <property type="protein sequence ID" value="KAG8228657.1"/>
    <property type="molecule type" value="Genomic_DNA"/>
</dbReference>
<evidence type="ECO:0000313" key="4">
    <source>
        <dbReference type="Proteomes" id="UP000792457"/>
    </source>
</evidence>
<evidence type="ECO:0000259" key="2">
    <source>
        <dbReference type="Pfam" id="PF07530"/>
    </source>
</evidence>
<sequence>METEDSGWAVKRKDKELEDGLTTYELQGEIGFLEYVDIATYAADSLERTKVNFNLRGNRSSDLARHAMSRFHSVVEVQLRNQEPVESPTKASTALKRDKNIKESPPLSKKQVGALNKGRKNGQSQTRGVQESKPAIAKVGESSSSSRGMLNARGVGLSAVTCTPPPHTTVNGPTKAGTTDNWQIVKPAKGGRANGKATAISKTKDIIIENRFSPIAGIAVGANDSLSTPGEKEIEERIVKRMNKIPPIYIDRVKDWASLFRKLKSNCSFPPVARLAGRRTVVQCQSIADFFLTKDLLANEKEDFFTYRLESEKKKLFVIRDLPINLKPNDIKESLEEQGVTTVRITQMQTTKPNARQLNEGLKTVPPRLLPLFLVELHDSIPQSEFLSVKYICGLKIRIEKHRPPKGPPQCHRCQLFGHTDKACHMPPRCVKCGENHLTANCTKRAGEAAVCANCKGSHPASYRGCPSYEKLKTRLQELKIKSQNIIQNKEAKNIPDNTIRSPKIAMDRQATKLNENRSNLTYAEIARNNRSNNETKQLSNYDLANAPSPEVAEIILNEEKTDNDHEDWRSIMTKWISHLALLIVKPGLTKTAFISHVINSTHLLLNE</sequence>
<evidence type="ECO:0000256" key="1">
    <source>
        <dbReference type="SAM" id="MobiDB-lite"/>
    </source>
</evidence>
<feature type="compositionally biased region" description="Polar residues" evidence="1">
    <location>
        <begin position="168"/>
        <end position="180"/>
    </location>
</feature>
<dbReference type="AlphaFoldDB" id="A0A8K0K6I9"/>
<evidence type="ECO:0000313" key="3">
    <source>
        <dbReference type="EMBL" id="KAG8228657.1"/>
    </source>
</evidence>
<reference evidence="3" key="2">
    <citation type="submission" date="2017-10" db="EMBL/GenBank/DDBJ databases">
        <title>Ladona fulva Genome sequencing and assembly.</title>
        <authorList>
            <person name="Murali S."/>
            <person name="Richards S."/>
            <person name="Bandaranaike D."/>
            <person name="Bellair M."/>
            <person name="Blankenburg K."/>
            <person name="Chao H."/>
            <person name="Dinh H."/>
            <person name="Doddapaneni H."/>
            <person name="Dugan-Rocha S."/>
            <person name="Elkadiri S."/>
            <person name="Gnanaolivu R."/>
            <person name="Hernandez B."/>
            <person name="Skinner E."/>
            <person name="Javaid M."/>
            <person name="Lee S."/>
            <person name="Li M."/>
            <person name="Ming W."/>
            <person name="Munidasa M."/>
            <person name="Muniz J."/>
            <person name="Nguyen L."/>
            <person name="Hughes D."/>
            <person name="Osuji N."/>
            <person name="Pu L.-L."/>
            <person name="Puazo M."/>
            <person name="Qu C."/>
            <person name="Quiroz J."/>
            <person name="Raj R."/>
            <person name="Weissenberger G."/>
            <person name="Xin Y."/>
            <person name="Zou X."/>
            <person name="Han Y."/>
            <person name="Worley K."/>
            <person name="Muzny D."/>
            <person name="Gibbs R."/>
        </authorList>
    </citation>
    <scope>NUCLEOTIDE SEQUENCE</scope>
    <source>
        <strain evidence="3">Sampled in the wild</strain>
    </source>
</reference>
<proteinExistence type="predicted"/>
<dbReference type="InterPro" id="IPR006579">
    <property type="entry name" value="Pre_C2HC_dom"/>
</dbReference>
<comment type="caution">
    <text evidence="3">The sequence shown here is derived from an EMBL/GenBank/DDBJ whole genome shotgun (WGS) entry which is preliminary data.</text>
</comment>
<dbReference type="PANTHER" id="PTHR33273">
    <property type="entry name" value="DOMAIN-CONTAINING PROTEIN, PUTATIVE-RELATED"/>
    <property type="match status" value="1"/>
</dbReference>
<dbReference type="Pfam" id="PF07530">
    <property type="entry name" value="PRE_C2HC"/>
    <property type="match status" value="1"/>
</dbReference>
<keyword evidence="4" id="KW-1185">Reference proteome</keyword>
<dbReference type="Proteomes" id="UP000792457">
    <property type="component" value="Unassembled WGS sequence"/>
</dbReference>